<organism evidence="4 5">
    <name type="scientific">Thalassovita taeanensis</name>
    <dbReference type="NCBI Taxonomy" id="657014"/>
    <lineage>
        <taxon>Bacteria</taxon>
        <taxon>Pseudomonadati</taxon>
        <taxon>Pseudomonadota</taxon>
        <taxon>Alphaproteobacteria</taxon>
        <taxon>Rhodobacterales</taxon>
        <taxon>Roseobacteraceae</taxon>
        <taxon>Thalassovita</taxon>
    </lineage>
</organism>
<dbReference type="Gene3D" id="3.90.79.10">
    <property type="entry name" value="Nucleoside Triphosphate Pyrophosphohydrolase"/>
    <property type="match status" value="1"/>
</dbReference>
<dbReference type="EMBL" id="FOEP01000012">
    <property type="protein sequence ID" value="SEQ76083.1"/>
    <property type="molecule type" value="Genomic_DNA"/>
</dbReference>
<reference evidence="4 5" key="1">
    <citation type="submission" date="2016-10" db="EMBL/GenBank/DDBJ databases">
        <authorList>
            <person name="de Groot N.N."/>
        </authorList>
    </citation>
    <scope>NUCLEOTIDE SEQUENCE [LARGE SCALE GENOMIC DNA]</scope>
    <source>
        <strain evidence="4 5">DSM 22007</strain>
    </source>
</reference>
<dbReference type="AlphaFoldDB" id="A0A1H9IN86"/>
<dbReference type="RefSeq" id="WP_245776421.1">
    <property type="nucleotide sequence ID" value="NZ_FOEP01000012.1"/>
</dbReference>
<dbReference type="Pfam" id="PF00293">
    <property type="entry name" value="NUDIX"/>
    <property type="match status" value="1"/>
</dbReference>
<keyword evidence="5" id="KW-1185">Reference proteome</keyword>
<dbReference type="GO" id="GO:0016787">
    <property type="term" value="F:hydrolase activity"/>
    <property type="evidence" value="ECO:0007669"/>
    <property type="project" value="UniProtKB-KW"/>
</dbReference>
<feature type="domain" description="Nudix hydrolase" evidence="3">
    <location>
        <begin position="8"/>
        <end position="140"/>
    </location>
</feature>
<dbReference type="STRING" id="657014.SAMN04488092_112106"/>
<dbReference type="InterPro" id="IPR015797">
    <property type="entry name" value="NUDIX_hydrolase-like_dom_sf"/>
</dbReference>
<accession>A0A1H9IN86</accession>
<evidence type="ECO:0000313" key="5">
    <source>
        <dbReference type="Proteomes" id="UP000198634"/>
    </source>
</evidence>
<protein>
    <submittedName>
        <fullName evidence="4">8-oxo-dGTP diphosphatase</fullName>
    </submittedName>
</protein>
<dbReference type="SUPFAM" id="SSF55811">
    <property type="entry name" value="Nudix"/>
    <property type="match status" value="1"/>
</dbReference>
<evidence type="ECO:0000256" key="1">
    <source>
        <dbReference type="ARBA" id="ARBA00001946"/>
    </source>
</evidence>
<dbReference type="InterPro" id="IPR020084">
    <property type="entry name" value="NUDIX_hydrolase_CS"/>
</dbReference>
<sequence>MNEMQQDTEFRGAKLALFLGAKLAVIMRDDRPGLPWPGYLDLPGGGREGRETPQDCALRETREELGLNVRPEEVVWGQRFRHEQDGAVWFFAAHLPEARVQDVRFGDEGQYWALMAAEEYLIHPRGIPHFKARLRLYLEN</sequence>
<name>A0A1H9IN86_9RHOB</name>
<evidence type="ECO:0000256" key="2">
    <source>
        <dbReference type="ARBA" id="ARBA00022801"/>
    </source>
</evidence>
<dbReference type="PROSITE" id="PS00893">
    <property type="entry name" value="NUDIX_BOX"/>
    <property type="match status" value="1"/>
</dbReference>
<proteinExistence type="predicted"/>
<gene>
    <name evidence="4" type="ORF">SAMN04488092_112106</name>
</gene>
<dbReference type="InterPro" id="IPR000086">
    <property type="entry name" value="NUDIX_hydrolase_dom"/>
</dbReference>
<evidence type="ECO:0000313" key="4">
    <source>
        <dbReference type="EMBL" id="SEQ76083.1"/>
    </source>
</evidence>
<evidence type="ECO:0000259" key="3">
    <source>
        <dbReference type="PROSITE" id="PS51462"/>
    </source>
</evidence>
<dbReference type="Proteomes" id="UP000198634">
    <property type="component" value="Unassembled WGS sequence"/>
</dbReference>
<dbReference type="CDD" id="cd04682">
    <property type="entry name" value="NUDIX_Hydrolase"/>
    <property type="match status" value="1"/>
</dbReference>
<comment type="cofactor">
    <cofactor evidence="1">
        <name>Mg(2+)</name>
        <dbReference type="ChEBI" id="CHEBI:18420"/>
    </cofactor>
</comment>
<dbReference type="PROSITE" id="PS51462">
    <property type="entry name" value="NUDIX"/>
    <property type="match status" value="1"/>
</dbReference>
<keyword evidence="2" id="KW-0378">Hydrolase</keyword>